<organism evidence="4 5">
    <name type="scientific">Albibacterium bauzanense</name>
    <dbReference type="NCBI Taxonomy" id="653929"/>
    <lineage>
        <taxon>Bacteria</taxon>
        <taxon>Pseudomonadati</taxon>
        <taxon>Bacteroidota</taxon>
        <taxon>Sphingobacteriia</taxon>
        <taxon>Sphingobacteriales</taxon>
        <taxon>Sphingobacteriaceae</taxon>
        <taxon>Albibacterium</taxon>
    </lineage>
</organism>
<gene>
    <name evidence="4" type="ORF">C8N28_2522</name>
</gene>
<name>A0A4R1LNX8_9SPHI</name>
<keyword evidence="2" id="KW-0560">Oxidoreductase</keyword>
<dbReference type="Proteomes" id="UP000294616">
    <property type="component" value="Unassembled WGS sequence"/>
</dbReference>
<accession>A0A4R1LNX8</accession>
<dbReference type="NCBIfam" id="NF005559">
    <property type="entry name" value="PRK07231.1"/>
    <property type="match status" value="1"/>
</dbReference>
<sequence length="283" mass="30571">MKDQAPKAQKQDKQPGDQFKMSPKPESKADNAQKRKLEGKVAIISGGDSGIGRAVALAFVKEGAKVCITYLNEKRDAEDTEKLIKEAGGNCLLIAGDIRDDKHCELIVSKTIDVFGKLDIVVNNAAVQYSQESLLDISNEQLQKTFQTNIFAYFYLTRAALPYLKEGSAIINTTSVTAYRGSAHLIDYASTKGAIVGFTRSLANNLAKKNIRVNGVASGPIWTPLIPASFSEEKVAEFGKDVPMGRPGQPNEVAPSYVFLASEDASYMTGQIIHPNGGEIVNG</sequence>
<feature type="compositionally biased region" description="Basic and acidic residues" evidence="3">
    <location>
        <begin position="1"/>
        <end position="15"/>
    </location>
</feature>
<dbReference type="RefSeq" id="WP_132225402.1">
    <property type="nucleotide sequence ID" value="NZ_SMGO01000003.1"/>
</dbReference>
<dbReference type="AlphaFoldDB" id="A0A4R1LNX8"/>
<evidence type="ECO:0000313" key="4">
    <source>
        <dbReference type="EMBL" id="TCK80768.1"/>
    </source>
</evidence>
<protein>
    <submittedName>
        <fullName evidence="4">NAD(P)-dependent dehydrogenase (Short-subunit alcohol dehydrogenase family)</fullName>
    </submittedName>
</protein>
<dbReference type="PRINTS" id="PR00081">
    <property type="entry name" value="GDHRDH"/>
</dbReference>
<feature type="compositionally biased region" description="Basic and acidic residues" evidence="3">
    <location>
        <begin position="23"/>
        <end position="34"/>
    </location>
</feature>
<keyword evidence="5" id="KW-1185">Reference proteome</keyword>
<dbReference type="Pfam" id="PF13561">
    <property type="entry name" value="adh_short_C2"/>
    <property type="match status" value="1"/>
</dbReference>
<feature type="region of interest" description="Disordered" evidence="3">
    <location>
        <begin position="1"/>
        <end position="34"/>
    </location>
</feature>
<evidence type="ECO:0000256" key="1">
    <source>
        <dbReference type="ARBA" id="ARBA00006484"/>
    </source>
</evidence>
<dbReference type="FunFam" id="3.40.50.720:FF:000084">
    <property type="entry name" value="Short-chain dehydrogenase reductase"/>
    <property type="match status" value="1"/>
</dbReference>
<dbReference type="CDD" id="cd05355">
    <property type="entry name" value="SDR_c1"/>
    <property type="match status" value="1"/>
</dbReference>
<dbReference type="SUPFAM" id="SSF51735">
    <property type="entry name" value="NAD(P)-binding Rossmann-fold domains"/>
    <property type="match status" value="1"/>
</dbReference>
<evidence type="ECO:0000256" key="3">
    <source>
        <dbReference type="SAM" id="MobiDB-lite"/>
    </source>
</evidence>
<dbReference type="PROSITE" id="PS00061">
    <property type="entry name" value="ADH_SHORT"/>
    <property type="match status" value="1"/>
</dbReference>
<dbReference type="InterPro" id="IPR036291">
    <property type="entry name" value="NAD(P)-bd_dom_sf"/>
</dbReference>
<dbReference type="PANTHER" id="PTHR48107:SF16">
    <property type="entry name" value="NADPH-DEPENDENT ALDEHYDE REDUCTASE 1, CHLOROPLASTIC"/>
    <property type="match status" value="1"/>
</dbReference>
<evidence type="ECO:0000256" key="2">
    <source>
        <dbReference type="ARBA" id="ARBA00023002"/>
    </source>
</evidence>
<dbReference type="GO" id="GO:0016614">
    <property type="term" value="F:oxidoreductase activity, acting on CH-OH group of donors"/>
    <property type="evidence" value="ECO:0007669"/>
    <property type="project" value="UniProtKB-ARBA"/>
</dbReference>
<dbReference type="OrthoDB" id="9803333at2"/>
<dbReference type="EMBL" id="SMGO01000003">
    <property type="protein sequence ID" value="TCK80768.1"/>
    <property type="molecule type" value="Genomic_DNA"/>
</dbReference>
<dbReference type="PANTHER" id="PTHR48107">
    <property type="entry name" value="NADPH-DEPENDENT ALDEHYDE REDUCTASE-LIKE PROTEIN, CHLOROPLASTIC-RELATED"/>
    <property type="match status" value="1"/>
</dbReference>
<proteinExistence type="inferred from homology"/>
<dbReference type="InterPro" id="IPR020904">
    <property type="entry name" value="Sc_DH/Rdtase_CS"/>
</dbReference>
<comment type="similarity">
    <text evidence="1">Belongs to the short-chain dehydrogenases/reductases (SDR) family.</text>
</comment>
<evidence type="ECO:0000313" key="5">
    <source>
        <dbReference type="Proteomes" id="UP000294616"/>
    </source>
</evidence>
<dbReference type="InterPro" id="IPR002347">
    <property type="entry name" value="SDR_fam"/>
</dbReference>
<comment type="caution">
    <text evidence="4">The sequence shown here is derived from an EMBL/GenBank/DDBJ whole genome shotgun (WGS) entry which is preliminary data.</text>
</comment>
<dbReference type="PRINTS" id="PR00080">
    <property type="entry name" value="SDRFAMILY"/>
</dbReference>
<dbReference type="Gene3D" id="3.40.50.720">
    <property type="entry name" value="NAD(P)-binding Rossmann-like Domain"/>
    <property type="match status" value="1"/>
</dbReference>
<reference evidence="4 5" key="1">
    <citation type="submission" date="2019-03" db="EMBL/GenBank/DDBJ databases">
        <title>Genomic Encyclopedia of Archaeal and Bacterial Type Strains, Phase II (KMG-II): from individual species to whole genera.</title>
        <authorList>
            <person name="Goeker M."/>
        </authorList>
    </citation>
    <scope>NUCLEOTIDE SEQUENCE [LARGE SCALE GENOMIC DNA]</scope>
    <source>
        <strain evidence="4 5">DSM 22554</strain>
    </source>
</reference>